<organism evidence="1 2">
    <name type="scientific">Pluteus cervinus</name>
    <dbReference type="NCBI Taxonomy" id="181527"/>
    <lineage>
        <taxon>Eukaryota</taxon>
        <taxon>Fungi</taxon>
        <taxon>Dikarya</taxon>
        <taxon>Basidiomycota</taxon>
        <taxon>Agaricomycotina</taxon>
        <taxon>Agaricomycetes</taxon>
        <taxon>Agaricomycetidae</taxon>
        <taxon>Agaricales</taxon>
        <taxon>Pluteineae</taxon>
        <taxon>Pluteaceae</taxon>
        <taxon>Pluteus</taxon>
    </lineage>
</organism>
<keyword evidence="2" id="KW-1185">Reference proteome</keyword>
<name>A0ACD3BEC3_9AGAR</name>
<dbReference type="EMBL" id="ML208260">
    <property type="protein sequence ID" value="TFK76220.1"/>
    <property type="molecule type" value="Genomic_DNA"/>
</dbReference>
<keyword evidence="1" id="KW-0396">Initiation factor</keyword>
<gene>
    <name evidence="1" type="ORF">BDN72DRAFT_830759</name>
</gene>
<proteinExistence type="predicted"/>
<dbReference type="Proteomes" id="UP000308600">
    <property type="component" value="Unassembled WGS sequence"/>
</dbReference>
<evidence type="ECO:0000313" key="1">
    <source>
        <dbReference type="EMBL" id="TFK76220.1"/>
    </source>
</evidence>
<reference evidence="1 2" key="1">
    <citation type="journal article" date="2019" name="Nat. Ecol. Evol.">
        <title>Megaphylogeny resolves global patterns of mushroom evolution.</title>
        <authorList>
            <person name="Varga T."/>
            <person name="Krizsan K."/>
            <person name="Foldi C."/>
            <person name="Dima B."/>
            <person name="Sanchez-Garcia M."/>
            <person name="Sanchez-Ramirez S."/>
            <person name="Szollosi G.J."/>
            <person name="Szarkandi J.G."/>
            <person name="Papp V."/>
            <person name="Albert L."/>
            <person name="Andreopoulos W."/>
            <person name="Angelini C."/>
            <person name="Antonin V."/>
            <person name="Barry K.W."/>
            <person name="Bougher N.L."/>
            <person name="Buchanan P."/>
            <person name="Buyck B."/>
            <person name="Bense V."/>
            <person name="Catcheside P."/>
            <person name="Chovatia M."/>
            <person name="Cooper J."/>
            <person name="Damon W."/>
            <person name="Desjardin D."/>
            <person name="Finy P."/>
            <person name="Geml J."/>
            <person name="Haridas S."/>
            <person name="Hughes K."/>
            <person name="Justo A."/>
            <person name="Karasinski D."/>
            <person name="Kautmanova I."/>
            <person name="Kiss B."/>
            <person name="Kocsube S."/>
            <person name="Kotiranta H."/>
            <person name="LaButti K.M."/>
            <person name="Lechner B.E."/>
            <person name="Liimatainen K."/>
            <person name="Lipzen A."/>
            <person name="Lukacs Z."/>
            <person name="Mihaltcheva S."/>
            <person name="Morgado L.N."/>
            <person name="Niskanen T."/>
            <person name="Noordeloos M.E."/>
            <person name="Ohm R.A."/>
            <person name="Ortiz-Santana B."/>
            <person name="Ovrebo C."/>
            <person name="Racz N."/>
            <person name="Riley R."/>
            <person name="Savchenko A."/>
            <person name="Shiryaev A."/>
            <person name="Soop K."/>
            <person name="Spirin V."/>
            <person name="Szebenyi C."/>
            <person name="Tomsovsky M."/>
            <person name="Tulloss R.E."/>
            <person name="Uehling J."/>
            <person name="Grigoriev I.V."/>
            <person name="Vagvolgyi C."/>
            <person name="Papp T."/>
            <person name="Martin F.M."/>
            <person name="Miettinen O."/>
            <person name="Hibbett D.S."/>
            <person name="Nagy L.G."/>
        </authorList>
    </citation>
    <scope>NUCLEOTIDE SEQUENCE [LARGE SCALE GENOMIC DNA]</scope>
    <source>
        <strain evidence="1 2">NL-1719</strain>
    </source>
</reference>
<sequence>MTHGHHHPPQPLSPEEAANQRIVEVLASKLRRRQVVGSRAAALETLLVLRQVIAKARFWNIDQLVAIIRAVGRRLVDAQPNEHAVGNTVRKVLHHIREEYHTASKGADTTATSKNYSIAKFVLQGQPRKHVTTQRSETKATLKENDAEDPDSFARGLKPVLMEAIQDVLDELETVYDNVSKNAKDHIHSDEIILTIGMSKTVEAFLKAAAHSRKYTVIVAETAHRYGGREMAKSLSSTGISTFLVPDSSIYALMSRVNKVILGAHAILANGGMFAITGSLLAVTAARAHSTPVVVCAGQFKLTPLWNLYHEYGALDFGDPSKVLGFNEGDLVDKVDVVNPYYDYVRPELIDAFITNDGDHPPSSVYRLLKETYDDEDNEL</sequence>
<protein>
    <submittedName>
        <fullName evidence="1">Eukaryotic translation initiation factor 2B beta subunit</fullName>
    </submittedName>
</protein>
<evidence type="ECO:0000313" key="2">
    <source>
        <dbReference type="Proteomes" id="UP000308600"/>
    </source>
</evidence>
<accession>A0ACD3BEC3</accession>
<keyword evidence="1" id="KW-0648">Protein biosynthesis</keyword>